<comment type="caution">
    <text evidence="4">The sequence shown here is derived from an EMBL/GenBank/DDBJ whole genome shotgun (WGS) entry which is preliminary data.</text>
</comment>
<feature type="compositionally biased region" description="Basic residues" evidence="1">
    <location>
        <begin position="497"/>
        <end position="510"/>
    </location>
</feature>
<dbReference type="Pfam" id="PF26176">
    <property type="entry name" value="zf_C2H2_17_2"/>
    <property type="match status" value="1"/>
</dbReference>
<dbReference type="Pfam" id="PF10680">
    <property type="entry name" value="RRN9"/>
    <property type="match status" value="1"/>
</dbReference>
<feature type="domain" description="C2H2-domain containing protein second zinc finger" evidence="3">
    <location>
        <begin position="1001"/>
        <end position="1027"/>
    </location>
</feature>
<feature type="region of interest" description="Disordered" evidence="1">
    <location>
        <begin position="909"/>
        <end position="996"/>
    </location>
</feature>
<feature type="region of interest" description="Disordered" evidence="1">
    <location>
        <begin position="481"/>
        <end position="530"/>
    </location>
</feature>
<evidence type="ECO:0000259" key="3">
    <source>
        <dbReference type="Pfam" id="PF26176"/>
    </source>
</evidence>
<evidence type="ECO:0000256" key="1">
    <source>
        <dbReference type="SAM" id="MobiDB-lite"/>
    </source>
</evidence>
<feature type="region of interest" description="Disordered" evidence="1">
    <location>
        <begin position="397"/>
        <end position="460"/>
    </location>
</feature>
<feature type="compositionally biased region" description="Basic and acidic residues" evidence="1">
    <location>
        <begin position="814"/>
        <end position="831"/>
    </location>
</feature>
<sequence length="1055" mass="118628">MSSNKPSSAILHVRDFVEHVEPDPTRLGKALSMQLRVSLNIPFKDIESDEVESSEIPTLIRFFNEGNRFDIYQPNTFVYSSGAFLTTSSLIPYSHPGNQEDTDVYFMHCPGAAQPIVTFLGVVLERRGQLNDGRNLLHYRLQTTVYNPSICTSHTFPVTAFFKNGQRWANFPPLSVNSHVFLTGCIFGLTKENRQLAVVTDDIHFLPTSTNSLPPTPSSATGKRKRVDRWSQRAEPTTPSKSASQSHDRQFAESIRANTPVDEDKESTQITWADTLDGTESARQTRLMRATRASSSLYSRLKRGTRITSLGLAGLGNRTLERVYHARDRLTFFDLFNTQPICTRWRSSGSDANKLINASCTLNGDLKLTNPRPPCNICTLSASTSCARQQSPWSRKMSSFSESHVPGSDFLPPESAQVSKSLFGGPSSDVDPQPSSQPGQSRSLFGGPSAQNDFLSPIPESDMMDEAQDEVEYNHDLLMPERPLTSDFDSNDESRHASPHRGRRRSRRTHSSQNMHSSPPTVPGRDTLTVESEPIRYVVDRGLDLPPGTERPNLFQGSASSWRRYNADEIGACTAMMTERSRDLGAHLYNAHAIRRRIRDSVQNNTETNEKATFAVPRRWTVWPVPAAQVPRPDERLQNHMDETGSMRMAPDPRPSAPLEESITAVLLKASKDKYRAREWDYEDVKSDMDKRIHDKDDMMAEELEKKEYGQTLNSTVLDPIIQADDDKSTKQLRPLARNVITQIDKLLYGLHCAMKGRKYEEESGAEHSSEDEAESPRKRKVENRSESRGRKPARHGSPQKQRFRSASIQVQGKDTEVERPPEPSKTRDSSCDSMESLEGNHYIRGRLKLRDWSEVMGLASMMGLPSTAVMRASKRCADLFGEDMEFHTMSEGRIKKKRNNDDQWVYTYTESDSDDESVPASPQPKSRVKTKKAPKARSEKATAKTYKKKHAKTPAIVPPSASTSPVPEAAVVIREPPRKESKRTRPGLGKGEHRKSDLICPFEGCPRHTKGFSRTWNLNQHLKIAHPSYLPSGSDRSQSRPANARQDEDLIHVD</sequence>
<feature type="compositionally biased region" description="Basic and acidic residues" evidence="1">
    <location>
        <begin position="761"/>
        <end position="790"/>
    </location>
</feature>
<evidence type="ECO:0000313" key="4">
    <source>
        <dbReference type="EMBL" id="CAG8381415.1"/>
    </source>
</evidence>
<feature type="region of interest" description="Disordered" evidence="1">
    <location>
        <begin position="1027"/>
        <end position="1055"/>
    </location>
</feature>
<evidence type="ECO:0008006" key="6">
    <source>
        <dbReference type="Google" id="ProtNLM"/>
    </source>
</evidence>
<dbReference type="EMBL" id="CAJVPA010000187">
    <property type="protein sequence ID" value="CAG8381415.1"/>
    <property type="molecule type" value="Genomic_DNA"/>
</dbReference>
<feature type="compositionally biased region" description="Polar residues" evidence="1">
    <location>
        <begin position="234"/>
        <end position="245"/>
    </location>
</feature>
<feature type="compositionally biased region" description="Low complexity" evidence="1">
    <location>
        <begin position="207"/>
        <end position="221"/>
    </location>
</feature>
<proteinExistence type="predicted"/>
<dbReference type="InterPro" id="IPR059095">
    <property type="entry name" value="Znf_C2H2_17_2nd"/>
</dbReference>
<dbReference type="InterPro" id="IPR019622">
    <property type="entry name" value="Rrn9_dom"/>
</dbReference>
<protein>
    <recommendedName>
        <fullName evidence="6">Rrn9 domain-containing protein</fullName>
    </recommendedName>
</protein>
<feature type="compositionally biased region" description="Basic and acidic residues" evidence="1">
    <location>
        <begin position="1046"/>
        <end position="1055"/>
    </location>
</feature>
<dbReference type="AlphaFoldDB" id="A0A9W4NIU8"/>
<feature type="compositionally biased region" description="Low complexity" evidence="1">
    <location>
        <begin position="424"/>
        <end position="441"/>
    </location>
</feature>
<feature type="domain" description="Rrn9" evidence="2">
    <location>
        <begin position="578"/>
        <end position="637"/>
    </location>
</feature>
<feature type="region of interest" description="Disordered" evidence="1">
    <location>
        <begin position="207"/>
        <end position="269"/>
    </location>
</feature>
<organism evidence="4 5">
    <name type="scientific">Penicillium salamii</name>
    <dbReference type="NCBI Taxonomy" id="1612424"/>
    <lineage>
        <taxon>Eukaryota</taxon>
        <taxon>Fungi</taxon>
        <taxon>Dikarya</taxon>
        <taxon>Ascomycota</taxon>
        <taxon>Pezizomycotina</taxon>
        <taxon>Eurotiomycetes</taxon>
        <taxon>Eurotiomycetidae</taxon>
        <taxon>Eurotiales</taxon>
        <taxon>Aspergillaceae</taxon>
        <taxon>Penicillium</taxon>
    </lineage>
</organism>
<gene>
    <name evidence="4" type="ORF">PSALAMII_LOCUS6055</name>
</gene>
<dbReference type="Proteomes" id="UP001152646">
    <property type="component" value="Unassembled WGS sequence"/>
</dbReference>
<evidence type="ECO:0000313" key="5">
    <source>
        <dbReference type="Proteomes" id="UP001152646"/>
    </source>
</evidence>
<feature type="compositionally biased region" description="Polar residues" evidence="1">
    <location>
        <begin position="799"/>
        <end position="813"/>
    </location>
</feature>
<reference evidence="4" key="1">
    <citation type="submission" date="2021-07" db="EMBL/GenBank/DDBJ databases">
        <authorList>
            <person name="Branca A.L. A."/>
        </authorList>
    </citation>
    <scope>NUCLEOTIDE SEQUENCE</scope>
</reference>
<feature type="region of interest" description="Disordered" evidence="1">
    <location>
        <begin position="761"/>
        <end position="838"/>
    </location>
</feature>
<name>A0A9W4NIU8_9EURO</name>
<feature type="compositionally biased region" description="Basic residues" evidence="1">
    <location>
        <begin position="927"/>
        <end position="936"/>
    </location>
</feature>
<dbReference type="Gene3D" id="3.30.160.60">
    <property type="entry name" value="Classic Zinc Finger"/>
    <property type="match status" value="1"/>
</dbReference>
<accession>A0A9W4NIU8</accession>
<dbReference type="OrthoDB" id="5098281at2759"/>
<evidence type="ECO:0000259" key="2">
    <source>
        <dbReference type="Pfam" id="PF10680"/>
    </source>
</evidence>